<keyword evidence="3" id="KW-1185">Reference proteome</keyword>
<dbReference type="RefSeq" id="WP_202012330.1">
    <property type="nucleotide sequence ID" value="NZ_JAERRB010000006.1"/>
</dbReference>
<comment type="caution">
    <text evidence="2">The sequence shown here is derived from an EMBL/GenBank/DDBJ whole genome shotgun (WGS) entry which is preliminary data.</text>
</comment>
<feature type="domain" description="DinB-like" evidence="1">
    <location>
        <begin position="33"/>
        <end position="156"/>
    </location>
</feature>
<accession>A0ABS1KUT3</accession>
<proteinExistence type="predicted"/>
<dbReference type="EMBL" id="JAERRB010000006">
    <property type="protein sequence ID" value="MBL0743205.1"/>
    <property type="molecule type" value="Genomic_DNA"/>
</dbReference>
<protein>
    <submittedName>
        <fullName evidence="2">DinB family protein</fullName>
    </submittedName>
</protein>
<gene>
    <name evidence="2" type="ORF">JI741_18380</name>
</gene>
<reference evidence="2 3" key="1">
    <citation type="submission" date="2021-01" db="EMBL/GenBank/DDBJ databases">
        <title>Chryseolinea sp. Jin1 Genome sequencing and assembly.</title>
        <authorList>
            <person name="Kim I."/>
        </authorList>
    </citation>
    <scope>NUCLEOTIDE SEQUENCE [LARGE SCALE GENOMIC DNA]</scope>
    <source>
        <strain evidence="2 3">Jin1</strain>
    </source>
</reference>
<dbReference type="InterPro" id="IPR034660">
    <property type="entry name" value="DinB/YfiT-like"/>
</dbReference>
<evidence type="ECO:0000313" key="2">
    <source>
        <dbReference type="EMBL" id="MBL0743205.1"/>
    </source>
</evidence>
<dbReference type="Pfam" id="PF12867">
    <property type="entry name" value="DinB_2"/>
    <property type="match status" value="1"/>
</dbReference>
<dbReference type="InterPro" id="IPR024775">
    <property type="entry name" value="DinB-like"/>
</dbReference>
<dbReference type="Proteomes" id="UP000613030">
    <property type="component" value="Unassembled WGS sequence"/>
</dbReference>
<dbReference type="Gene3D" id="1.20.120.450">
    <property type="entry name" value="dinb family like domain"/>
    <property type="match status" value="1"/>
</dbReference>
<dbReference type="SUPFAM" id="SSF109854">
    <property type="entry name" value="DinB/YfiT-like putative metalloenzymes"/>
    <property type="match status" value="1"/>
</dbReference>
<organism evidence="2 3">
    <name type="scientific">Chryseolinea lacunae</name>
    <dbReference type="NCBI Taxonomy" id="2801331"/>
    <lineage>
        <taxon>Bacteria</taxon>
        <taxon>Pseudomonadati</taxon>
        <taxon>Bacteroidota</taxon>
        <taxon>Cytophagia</taxon>
        <taxon>Cytophagales</taxon>
        <taxon>Fulvivirgaceae</taxon>
        <taxon>Chryseolinea</taxon>
    </lineage>
</organism>
<name>A0ABS1KUT3_9BACT</name>
<evidence type="ECO:0000259" key="1">
    <source>
        <dbReference type="Pfam" id="PF12867"/>
    </source>
</evidence>
<evidence type="ECO:0000313" key="3">
    <source>
        <dbReference type="Proteomes" id="UP000613030"/>
    </source>
</evidence>
<sequence>MQKSDWLKRTFPTGLAAGLLPFLLERQEGTAVRMDAKVKGISDELLSRKLDNKWSVKENIAHLAEMDEVALRRLEQILSSAPTLAPAVPGLQRDYNVVPVDEIIALFRRNRAIKLQRFRSLRDEDFLKTSVHPRLNITLNPVDLAFFESEHDDHHLVRVSEIINTLNS</sequence>